<evidence type="ECO:0000313" key="4">
    <source>
        <dbReference type="Proteomes" id="UP000773614"/>
    </source>
</evidence>
<feature type="transmembrane region" description="Helical" evidence="1">
    <location>
        <begin position="103"/>
        <end position="131"/>
    </location>
</feature>
<protein>
    <recommendedName>
        <fullName evidence="2">DUF1468 domain-containing protein</fullName>
    </recommendedName>
</protein>
<feature type="transmembrane region" description="Helical" evidence="1">
    <location>
        <begin position="9"/>
        <end position="28"/>
    </location>
</feature>
<dbReference type="AlphaFoldDB" id="A0A964T4X6"/>
<dbReference type="Pfam" id="PF07331">
    <property type="entry name" value="TctB"/>
    <property type="match status" value="1"/>
</dbReference>
<keyword evidence="1" id="KW-1133">Transmembrane helix</keyword>
<feature type="domain" description="DUF1468" evidence="2">
    <location>
        <begin position="12"/>
        <end position="164"/>
    </location>
</feature>
<feature type="transmembrane region" description="Helical" evidence="1">
    <location>
        <begin position="34"/>
        <end position="53"/>
    </location>
</feature>
<proteinExistence type="predicted"/>
<dbReference type="OrthoDB" id="9883053at2"/>
<dbReference type="RefSeq" id="WP_161140288.1">
    <property type="nucleotide sequence ID" value="NZ_SPKJ01000024.1"/>
</dbReference>
<keyword evidence="1" id="KW-0812">Transmembrane</keyword>
<organism evidence="3 4">
    <name type="scientific">Propylenella binzhouense</name>
    <dbReference type="NCBI Taxonomy" id="2555902"/>
    <lineage>
        <taxon>Bacteria</taxon>
        <taxon>Pseudomonadati</taxon>
        <taxon>Pseudomonadota</taxon>
        <taxon>Alphaproteobacteria</taxon>
        <taxon>Hyphomicrobiales</taxon>
        <taxon>Propylenellaceae</taxon>
        <taxon>Propylenella</taxon>
    </lineage>
</organism>
<feature type="transmembrane region" description="Helical" evidence="1">
    <location>
        <begin position="137"/>
        <end position="157"/>
    </location>
</feature>
<dbReference type="Proteomes" id="UP000773614">
    <property type="component" value="Unassembled WGS sequence"/>
</dbReference>
<keyword evidence="4" id="KW-1185">Reference proteome</keyword>
<evidence type="ECO:0000256" key="1">
    <source>
        <dbReference type="SAM" id="Phobius"/>
    </source>
</evidence>
<dbReference type="InterPro" id="IPR009936">
    <property type="entry name" value="DUF1468"/>
</dbReference>
<accession>A0A964T4X6</accession>
<keyword evidence="1" id="KW-0472">Membrane</keyword>
<evidence type="ECO:0000259" key="2">
    <source>
        <dbReference type="Pfam" id="PF07331"/>
    </source>
</evidence>
<comment type="caution">
    <text evidence="3">The sequence shown here is derived from an EMBL/GenBank/DDBJ whole genome shotgun (WGS) entry which is preliminary data.</text>
</comment>
<name>A0A964T4X6_9HYPH</name>
<dbReference type="EMBL" id="SPKJ01000024">
    <property type="protein sequence ID" value="MYZ47939.1"/>
    <property type="molecule type" value="Genomic_DNA"/>
</dbReference>
<sequence length="177" mass="19157">MSRRMQENVVAFFVLFIFIAAIVASTGYGPRARLVPIPIAAIGALIMIAQIALQNLRSEQDLKVDLLEFISRKATGDHEEETAGEGGSAEPARRRTAAREFGALGLLVLIVGMFLVIGPIPAMFLFTAGYFVLSRHYSVPLGLLYALAGTAAVYVLFDLWLGVDMNAGIYDLGFGLF</sequence>
<evidence type="ECO:0000313" key="3">
    <source>
        <dbReference type="EMBL" id="MYZ47939.1"/>
    </source>
</evidence>
<gene>
    <name evidence="3" type="ORF">E4O86_09470</name>
</gene>
<reference evidence="3" key="1">
    <citation type="submission" date="2019-03" db="EMBL/GenBank/DDBJ databases">
        <title>Afifella sp. nov., isolated from activated sludge.</title>
        <authorList>
            <person name="Li Q."/>
            <person name="Liu Y."/>
        </authorList>
    </citation>
    <scope>NUCLEOTIDE SEQUENCE</scope>
    <source>
        <strain evidence="3">L72</strain>
    </source>
</reference>